<dbReference type="Pfam" id="PF14052">
    <property type="entry name" value="Caps_assemb_Wzi"/>
    <property type="match status" value="1"/>
</dbReference>
<name>A0A7K1SGE9_9BACT</name>
<dbReference type="Proteomes" id="UP000436006">
    <property type="component" value="Unassembled WGS sequence"/>
</dbReference>
<accession>A0A7K1SGE9</accession>
<keyword evidence="1" id="KW-0732">Signal</keyword>
<dbReference type="InterPro" id="IPR038636">
    <property type="entry name" value="Wzi_sf"/>
</dbReference>
<feature type="chain" id="PRO_5029811709" description="Capsule assembly Wzi family protein" evidence="1">
    <location>
        <begin position="21"/>
        <end position="490"/>
    </location>
</feature>
<dbReference type="EMBL" id="WPIN01000008">
    <property type="protein sequence ID" value="MVM32823.1"/>
    <property type="molecule type" value="Genomic_DNA"/>
</dbReference>
<reference evidence="2 3" key="1">
    <citation type="submission" date="2019-12" db="EMBL/GenBank/DDBJ databases">
        <title>Spirosoma sp. HMF4905 genome sequencing and assembly.</title>
        <authorList>
            <person name="Kang H."/>
            <person name="Cha I."/>
            <person name="Kim H."/>
            <person name="Joh K."/>
        </authorList>
    </citation>
    <scope>NUCLEOTIDE SEQUENCE [LARGE SCALE GENOMIC DNA]</scope>
    <source>
        <strain evidence="2 3">HMF4905</strain>
    </source>
</reference>
<keyword evidence="3" id="KW-1185">Reference proteome</keyword>
<evidence type="ECO:0008006" key="4">
    <source>
        <dbReference type="Google" id="ProtNLM"/>
    </source>
</evidence>
<evidence type="ECO:0000256" key="1">
    <source>
        <dbReference type="SAM" id="SignalP"/>
    </source>
</evidence>
<feature type="signal peptide" evidence="1">
    <location>
        <begin position="1"/>
        <end position="20"/>
    </location>
</feature>
<evidence type="ECO:0000313" key="2">
    <source>
        <dbReference type="EMBL" id="MVM32823.1"/>
    </source>
</evidence>
<proteinExistence type="predicted"/>
<protein>
    <recommendedName>
        <fullName evidence="4">Capsule assembly Wzi family protein</fullName>
    </recommendedName>
</protein>
<comment type="caution">
    <text evidence="2">The sequence shown here is derived from an EMBL/GenBank/DDBJ whole genome shotgun (WGS) entry which is preliminary data.</text>
</comment>
<dbReference type="RefSeq" id="WP_157587529.1">
    <property type="nucleotide sequence ID" value="NZ_WPIN01000008.1"/>
</dbReference>
<gene>
    <name evidence="2" type="ORF">GO755_22470</name>
</gene>
<sequence>MKHLSTIILLTSIIYSPIHAQTSNHQAYIEVGGLVSSADRTPFWLRANQFGVVPYSSPVGTLRVGVAGSVSLTDTMRKSAARAWVLSYAAEAVGNAGKENQLLAPEYYVKLSHRQIQFIIGRRKEVIGLVDTTLSSGSYSWSGNALPIPKVQFGTKGFAPLGRRQWLAINAFIAHGWFANTDYMQHSFLHQKSVIFRVGKPSSPVRLYAGINHNVQWGGHSDYLDYHYAVNGQLPGELRDFPNVFLAIRTDGLNNPRITSFDYVNLYGNHVGSIDFGAELRLASVNLMFYHQHSYDDASGMFFKNVPDGLSGLRIRPLRSGSSGFHVDDFLVEFLTTLSQSGAIFAPWNGLSGNDNYFNNEQYKEGWAYKNHILGTPFITLRQDSKPEYQTATSLTVNNNRLQMAHIGLRATVAHRMTLMAKLSYSQNLGTYAEPFAGSPKQLSSIVQIGMPLSWLGGLSLTASVAADIGELYTNTVGGYVGLRKTVWRR</sequence>
<dbReference type="InterPro" id="IPR026950">
    <property type="entry name" value="Caps_assemb_Wzi"/>
</dbReference>
<dbReference type="AlphaFoldDB" id="A0A7K1SGE9"/>
<evidence type="ECO:0000313" key="3">
    <source>
        <dbReference type="Proteomes" id="UP000436006"/>
    </source>
</evidence>
<dbReference type="Gene3D" id="2.40.160.130">
    <property type="entry name" value="Capsule assembly protein Wzi"/>
    <property type="match status" value="1"/>
</dbReference>
<organism evidence="2 3">
    <name type="scientific">Spirosoma arboris</name>
    <dbReference type="NCBI Taxonomy" id="2682092"/>
    <lineage>
        <taxon>Bacteria</taxon>
        <taxon>Pseudomonadati</taxon>
        <taxon>Bacteroidota</taxon>
        <taxon>Cytophagia</taxon>
        <taxon>Cytophagales</taxon>
        <taxon>Cytophagaceae</taxon>
        <taxon>Spirosoma</taxon>
    </lineage>
</organism>